<dbReference type="Proteomes" id="UP000887574">
    <property type="component" value="Unplaced"/>
</dbReference>
<name>A0A915CNH2_9BILA</name>
<evidence type="ECO:0000313" key="4">
    <source>
        <dbReference type="WBParaSite" id="jg10468"/>
    </source>
</evidence>
<feature type="transmembrane region" description="Helical" evidence="1">
    <location>
        <begin position="12"/>
        <end position="37"/>
    </location>
</feature>
<accession>A0A915CNH2</accession>
<proteinExistence type="predicted"/>
<evidence type="ECO:0000256" key="2">
    <source>
        <dbReference type="SAM" id="SignalP"/>
    </source>
</evidence>
<evidence type="ECO:0000313" key="3">
    <source>
        <dbReference type="Proteomes" id="UP000887574"/>
    </source>
</evidence>
<organism evidence="3 4">
    <name type="scientific">Ditylenchus dipsaci</name>
    <dbReference type="NCBI Taxonomy" id="166011"/>
    <lineage>
        <taxon>Eukaryota</taxon>
        <taxon>Metazoa</taxon>
        <taxon>Ecdysozoa</taxon>
        <taxon>Nematoda</taxon>
        <taxon>Chromadorea</taxon>
        <taxon>Rhabditida</taxon>
        <taxon>Tylenchina</taxon>
        <taxon>Tylenchomorpha</taxon>
        <taxon>Sphaerularioidea</taxon>
        <taxon>Anguinidae</taxon>
        <taxon>Anguininae</taxon>
        <taxon>Ditylenchus</taxon>
    </lineage>
</organism>
<dbReference type="WBParaSite" id="jg10468">
    <property type="protein sequence ID" value="jg10468"/>
    <property type="gene ID" value="jg10468"/>
</dbReference>
<protein>
    <submittedName>
        <fullName evidence="4">Secreted protein</fullName>
    </submittedName>
</protein>
<keyword evidence="1" id="KW-1133">Transmembrane helix</keyword>
<feature type="signal peptide" evidence="2">
    <location>
        <begin position="1"/>
        <end position="21"/>
    </location>
</feature>
<feature type="chain" id="PRO_5038008171" evidence="2">
    <location>
        <begin position="22"/>
        <end position="71"/>
    </location>
</feature>
<dbReference type="AlphaFoldDB" id="A0A915CNH2"/>
<keyword evidence="1" id="KW-0812">Transmembrane</keyword>
<sequence length="71" mass="7661">MPLFPPSPFLELFLTVSCVGSTSIIVVPPGAAALFACHNHSQRIPHRNLRASGIDDLALGTLSLLFEWSMV</sequence>
<evidence type="ECO:0000256" key="1">
    <source>
        <dbReference type="SAM" id="Phobius"/>
    </source>
</evidence>
<keyword evidence="1" id="KW-0472">Membrane</keyword>
<keyword evidence="2" id="KW-0732">Signal</keyword>
<reference evidence="4" key="1">
    <citation type="submission" date="2022-11" db="UniProtKB">
        <authorList>
            <consortium name="WormBaseParasite"/>
        </authorList>
    </citation>
    <scope>IDENTIFICATION</scope>
</reference>
<keyword evidence="3" id="KW-1185">Reference proteome</keyword>